<gene>
    <name evidence="1" type="ORF">JF888_14990</name>
</gene>
<dbReference type="RefSeq" id="WP_338182158.1">
    <property type="nucleotide sequence ID" value="NZ_JAEKNQ010000058.1"/>
</dbReference>
<accession>A0A934KGV3</accession>
<evidence type="ECO:0000313" key="1">
    <source>
        <dbReference type="EMBL" id="MBJ7604465.1"/>
    </source>
</evidence>
<organism evidence="1 2">
    <name type="scientific">Candidatus Dormiibacter inghamiae</name>
    <dbReference type="NCBI Taxonomy" id="3127013"/>
    <lineage>
        <taxon>Bacteria</taxon>
        <taxon>Bacillati</taxon>
        <taxon>Candidatus Dormiibacterota</taxon>
        <taxon>Candidatus Dormibacteria</taxon>
        <taxon>Candidatus Dormibacterales</taxon>
        <taxon>Candidatus Dormibacteraceae</taxon>
        <taxon>Candidatus Dormiibacter</taxon>
    </lineage>
</organism>
<dbReference type="Proteomes" id="UP000620075">
    <property type="component" value="Unassembled WGS sequence"/>
</dbReference>
<sequence length="217" mass="23908">MKPTEIANTDLVLLAMALAGAGEDFADIEDIAVQAFKLSPQRFGWRTKDYPSDKIVVQSVADLEGRHKSRLTMRGKDKMATRMLTAEGRKAAIEVATRITGHEFKDLSAVTMHFKGTGGDAPPPTPAERRRAQAELTELRRHQVFQVWLDSADDLPGVDRWKLLDALSCLPDAPAESVNQQIETLTALAEKWQGSDVTQFLHDLSALLDSGTSVRRG</sequence>
<evidence type="ECO:0000313" key="2">
    <source>
        <dbReference type="Proteomes" id="UP000620075"/>
    </source>
</evidence>
<protein>
    <submittedName>
        <fullName evidence="1">Uncharacterized protein</fullName>
    </submittedName>
</protein>
<reference evidence="1 2" key="1">
    <citation type="submission" date="2020-10" db="EMBL/GenBank/DDBJ databases">
        <title>Ca. Dormibacterota MAGs.</title>
        <authorList>
            <person name="Montgomery K."/>
        </authorList>
    </citation>
    <scope>NUCLEOTIDE SEQUENCE [LARGE SCALE GENOMIC DNA]</scope>
    <source>
        <strain evidence="1">SC8811_S16_3</strain>
    </source>
</reference>
<dbReference type="AlphaFoldDB" id="A0A934KGV3"/>
<proteinExistence type="predicted"/>
<dbReference type="EMBL" id="JAEKNQ010000058">
    <property type="protein sequence ID" value="MBJ7604465.1"/>
    <property type="molecule type" value="Genomic_DNA"/>
</dbReference>
<name>A0A934KGV3_9BACT</name>
<comment type="caution">
    <text evidence="1">The sequence shown here is derived from an EMBL/GenBank/DDBJ whole genome shotgun (WGS) entry which is preliminary data.</text>
</comment>